<keyword evidence="2" id="KW-0472">Membrane</keyword>
<feature type="compositionally biased region" description="Basic and acidic residues" evidence="1">
    <location>
        <begin position="125"/>
        <end position="143"/>
    </location>
</feature>
<keyword evidence="2" id="KW-1133">Transmembrane helix</keyword>
<reference evidence="3" key="1">
    <citation type="submission" date="2020-10" db="EMBL/GenBank/DDBJ databases">
        <authorList>
            <person name="Castelo-Branco R."/>
            <person name="Eusebio N."/>
            <person name="Adriana R."/>
            <person name="Vieira A."/>
            <person name="Brugerolle De Fraissinette N."/>
            <person name="Rezende De Castro R."/>
            <person name="Schneider M.P."/>
            <person name="Vasconcelos V."/>
            <person name="Leao P.N."/>
        </authorList>
    </citation>
    <scope>NUCLEOTIDE SEQUENCE</scope>
    <source>
        <strain evidence="3">LEGE 07310</strain>
    </source>
</reference>
<evidence type="ECO:0000256" key="1">
    <source>
        <dbReference type="SAM" id="MobiDB-lite"/>
    </source>
</evidence>
<dbReference type="AlphaFoldDB" id="A0A8J7AAB2"/>
<feature type="compositionally biased region" description="Basic and acidic residues" evidence="1">
    <location>
        <begin position="159"/>
        <end position="169"/>
    </location>
</feature>
<keyword evidence="4" id="KW-1185">Reference proteome</keyword>
<dbReference type="Pfam" id="PF07444">
    <property type="entry name" value="Ycf66_N"/>
    <property type="match status" value="1"/>
</dbReference>
<gene>
    <name evidence="3" type="ORF">IQ241_07025</name>
</gene>
<name>A0A8J7AAB2_9CYAN</name>
<feature type="region of interest" description="Disordered" evidence="1">
    <location>
        <begin position="125"/>
        <end position="253"/>
    </location>
</feature>
<evidence type="ECO:0000313" key="4">
    <source>
        <dbReference type="Proteomes" id="UP000636505"/>
    </source>
</evidence>
<evidence type="ECO:0000313" key="3">
    <source>
        <dbReference type="EMBL" id="MBE9077051.1"/>
    </source>
</evidence>
<evidence type="ECO:0008006" key="5">
    <source>
        <dbReference type="Google" id="ProtNLM"/>
    </source>
</evidence>
<accession>A0A8J7AAB2</accession>
<organism evidence="3 4">
    <name type="scientific">Vasconcelosia minhoensis LEGE 07310</name>
    <dbReference type="NCBI Taxonomy" id="915328"/>
    <lineage>
        <taxon>Bacteria</taxon>
        <taxon>Bacillati</taxon>
        <taxon>Cyanobacteriota</taxon>
        <taxon>Cyanophyceae</taxon>
        <taxon>Nodosilineales</taxon>
        <taxon>Cymatolegaceae</taxon>
        <taxon>Vasconcelosia</taxon>
        <taxon>Vasconcelosia minhoensis</taxon>
    </lineage>
</organism>
<protein>
    <recommendedName>
        <fullName evidence="5">Ycf66</fullName>
    </recommendedName>
</protein>
<proteinExistence type="predicted"/>
<sequence length="253" mass="28959">MVNANLNFVSFLGIALALAGAALYFLRQFRPNLARDYDVFFSAVALGAGAIMLFNGWRYDPIMQFGQLLLASSAIFFAYESIRLRGIATEQAKRQTPLVDDDRPVSRVYRAEIDDWNRFDDRRDRSISGDRYGYDDDYRDEYRQSPPYDPRRRPAGRLKPSEDPRRPRPSEGQFDRGTGAPPGYWEDTPPRRPPSGSRPPVRPDRPSERSGRPADRPPRPTDRPLNVRPYNERPEQRDPSAPDDDYPSSPGPQ</sequence>
<feature type="transmembrane region" description="Helical" evidence="2">
    <location>
        <begin position="62"/>
        <end position="79"/>
    </location>
</feature>
<comment type="caution">
    <text evidence="3">The sequence shown here is derived from an EMBL/GenBank/DDBJ whole genome shotgun (WGS) entry which is preliminary data.</text>
</comment>
<feature type="compositionally biased region" description="Basic and acidic residues" evidence="1">
    <location>
        <begin position="230"/>
        <end position="240"/>
    </location>
</feature>
<feature type="compositionally biased region" description="Basic and acidic residues" evidence="1">
    <location>
        <begin position="201"/>
        <end position="222"/>
    </location>
</feature>
<evidence type="ECO:0000256" key="2">
    <source>
        <dbReference type="SAM" id="Phobius"/>
    </source>
</evidence>
<feature type="transmembrane region" description="Helical" evidence="2">
    <location>
        <begin position="6"/>
        <end position="26"/>
    </location>
</feature>
<dbReference type="RefSeq" id="WP_193905715.1">
    <property type="nucleotide sequence ID" value="NZ_JADEXG010000012.1"/>
</dbReference>
<dbReference type="Proteomes" id="UP000636505">
    <property type="component" value="Unassembled WGS sequence"/>
</dbReference>
<dbReference type="InterPro" id="IPR010004">
    <property type="entry name" value="Uncharacterised_Ycf66"/>
</dbReference>
<feature type="transmembrane region" description="Helical" evidence="2">
    <location>
        <begin position="38"/>
        <end position="56"/>
    </location>
</feature>
<dbReference type="EMBL" id="JADEXG010000012">
    <property type="protein sequence ID" value="MBE9077051.1"/>
    <property type="molecule type" value="Genomic_DNA"/>
</dbReference>
<keyword evidence="2" id="KW-0812">Transmembrane</keyword>